<evidence type="ECO:0000256" key="2">
    <source>
        <dbReference type="ARBA" id="ARBA00023125"/>
    </source>
</evidence>
<protein>
    <submittedName>
        <fullName evidence="5">LacI family DNA-binding transcriptional regulator</fullName>
    </submittedName>
</protein>
<dbReference type="InterPro" id="IPR001761">
    <property type="entry name" value="Peripla_BP/Lac1_sug-bd_dom"/>
</dbReference>
<dbReference type="GO" id="GO:0003700">
    <property type="term" value="F:DNA-binding transcription factor activity"/>
    <property type="evidence" value="ECO:0007669"/>
    <property type="project" value="TreeGrafter"/>
</dbReference>
<dbReference type="Proteomes" id="UP000662783">
    <property type="component" value="Chromosome"/>
</dbReference>
<dbReference type="RefSeq" id="WP_205723614.1">
    <property type="nucleotide sequence ID" value="NZ_CP070608.1"/>
</dbReference>
<dbReference type="KEGG" id="fuv:JR347_08450"/>
<reference evidence="5" key="1">
    <citation type="submission" date="2021-02" db="EMBL/GenBank/DDBJ databases">
        <title>Fulvivirga sp. S481 isolated from sea water.</title>
        <authorList>
            <person name="Bae S.S."/>
            <person name="Baek K."/>
        </authorList>
    </citation>
    <scope>NUCLEOTIDE SEQUENCE</scope>
    <source>
        <strain evidence="5">S481</strain>
    </source>
</reference>
<dbReference type="Pfam" id="PF00532">
    <property type="entry name" value="Peripla_BP_1"/>
    <property type="match status" value="1"/>
</dbReference>
<feature type="domain" description="HTH lacI-type" evidence="4">
    <location>
        <begin position="3"/>
        <end position="57"/>
    </location>
</feature>
<proteinExistence type="predicted"/>
<evidence type="ECO:0000256" key="3">
    <source>
        <dbReference type="ARBA" id="ARBA00023163"/>
    </source>
</evidence>
<dbReference type="InterPro" id="IPR028082">
    <property type="entry name" value="Peripla_BP_I"/>
</dbReference>
<dbReference type="EMBL" id="CP070608">
    <property type="protein sequence ID" value="QSE99103.1"/>
    <property type="molecule type" value="Genomic_DNA"/>
</dbReference>
<dbReference type="PANTHER" id="PTHR30146">
    <property type="entry name" value="LACI-RELATED TRANSCRIPTIONAL REPRESSOR"/>
    <property type="match status" value="1"/>
</dbReference>
<dbReference type="GO" id="GO:0000976">
    <property type="term" value="F:transcription cis-regulatory region binding"/>
    <property type="evidence" value="ECO:0007669"/>
    <property type="project" value="TreeGrafter"/>
</dbReference>
<dbReference type="Gene3D" id="1.10.260.40">
    <property type="entry name" value="lambda repressor-like DNA-binding domains"/>
    <property type="match status" value="1"/>
</dbReference>
<accession>A0A974WID5</accession>
<dbReference type="PRINTS" id="PR00036">
    <property type="entry name" value="HTHLACI"/>
</dbReference>
<keyword evidence="6" id="KW-1185">Reference proteome</keyword>
<dbReference type="Pfam" id="PF00356">
    <property type="entry name" value="LacI"/>
    <property type="match status" value="1"/>
</dbReference>
<dbReference type="AlphaFoldDB" id="A0A974WID5"/>
<gene>
    <name evidence="5" type="ORF">JR347_08450</name>
</gene>
<name>A0A974WID5_9BACT</name>
<sequence>MATTIKDIAKALGISVSTVSRALNDSPQINDETIKAVKAVAKKFNYRRNNVAAGLRINKTFCLGVVVPNIGIYFYSRVISGMQKAASEAGYQLLICQTDEEEANEIKYLESLSNGRVDGILMAISKGTNKLNHVKQVMEEMPVVLFDRTDSSIDTTQVEADDFNGAFLATKHLIDGGARNIAHLAGPKNMQNSKNRLNGYKEALRQNDISVKQNLIENCDFDRHNVEGALKKILKSNPDLDGVFAVNDDLGVQAILVLKKMGYKIPEQISVIGFGNYPVSKIVEPRLTTVSHHLFEIGEKSVEYLLKMIKNKDAKISHEPLVSELILRESTKH</sequence>
<dbReference type="SMART" id="SM00354">
    <property type="entry name" value="HTH_LACI"/>
    <property type="match status" value="1"/>
</dbReference>
<dbReference type="Gene3D" id="3.40.50.2300">
    <property type="match status" value="2"/>
</dbReference>
<evidence type="ECO:0000313" key="6">
    <source>
        <dbReference type="Proteomes" id="UP000662783"/>
    </source>
</evidence>
<evidence type="ECO:0000259" key="4">
    <source>
        <dbReference type="PROSITE" id="PS50932"/>
    </source>
</evidence>
<keyword evidence="2 5" id="KW-0238">DNA-binding</keyword>
<keyword evidence="1" id="KW-0805">Transcription regulation</keyword>
<evidence type="ECO:0000313" key="5">
    <source>
        <dbReference type="EMBL" id="QSE99103.1"/>
    </source>
</evidence>
<dbReference type="PROSITE" id="PS50932">
    <property type="entry name" value="HTH_LACI_2"/>
    <property type="match status" value="1"/>
</dbReference>
<dbReference type="PANTHER" id="PTHR30146:SF109">
    <property type="entry name" value="HTH-TYPE TRANSCRIPTIONAL REGULATOR GALS"/>
    <property type="match status" value="1"/>
</dbReference>
<dbReference type="InterPro" id="IPR000843">
    <property type="entry name" value="HTH_LacI"/>
</dbReference>
<dbReference type="SUPFAM" id="SSF53822">
    <property type="entry name" value="Periplasmic binding protein-like I"/>
    <property type="match status" value="1"/>
</dbReference>
<dbReference type="CDD" id="cd06267">
    <property type="entry name" value="PBP1_LacI_sugar_binding-like"/>
    <property type="match status" value="1"/>
</dbReference>
<evidence type="ECO:0000256" key="1">
    <source>
        <dbReference type="ARBA" id="ARBA00023015"/>
    </source>
</evidence>
<dbReference type="CDD" id="cd01392">
    <property type="entry name" value="HTH_LacI"/>
    <property type="match status" value="1"/>
</dbReference>
<keyword evidence="3" id="KW-0804">Transcription</keyword>
<organism evidence="5 6">
    <name type="scientific">Fulvivirga lutea</name>
    <dbReference type="NCBI Taxonomy" id="2810512"/>
    <lineage>
        <taxon>Bacteria</taxon>
        <taxon>Pseudomonadati</taxon>
        <taxon>Bacteroidota</taxon>
        <taxon>Cytophagia</taxon>
        <taxon>Cytophagales</taxon>
        <taxon>Fulvivirgaceae</taxon>
        <taxon>Fulvivirga</taxon>
    </lineage>
</organism>
<dbReference type="SUPFAM" id="SSF47413">
    <property type="entry name" value="lambda repressor-like DNA-binding domains"/>
    <property type="match status" value="1"/>
</dbReference>
<dbReference type="InterPro" id="IPR010982">
    <property type="entry name" value="Lambda_DNA-bd_dom_sf"/>
</dbReference>